<feature type="region of interest" description="Disordered" evidence="2">
    <location>
        <begin position="69"/>
        <end position="104"/>
    </location>
</feature>
<dbReference type="GO" id="GO:0008270">
    <property type="term" value="F:zinc ion binding"/>
    <property type="evidence" value="ECO:0007669"/>
    <property type="project" value="UniProtKB-KW"/>
</dbReference>
<proteinExistence type="evidence at transcript level"/>
<feature type="region of interest" description="Disordered" evidence="2">
    <location>
        <begin position="1"/>
        <end position="35"/>
    </location>
</feature>
<evidence type="ECO:0000259" key="3">
    <source>
        <dbReference type="PROSITE" id="PS50103"/>
    </source>
</evidence>
<evidence type="ECO:0000313" key="4">
    <source>
        <dbReference type="EMBL" id="ACU45026.1"/>
    </source>
</evidence>
<feature type="non-terminal residue" evidence="4">
    <location>
        <position position="1"/>
    </location>
</feature>
<feature type="zinc finger region" description="C3H1-type" evidence="1">
    <location>
        <begin position="52"/>
        <end position="80"/>
    </location>
</feature>
<dbReference type="EMBL" id="FJ599974">
    <property type="protein sequence ID" value="ACU45026.1"/>
    <property type="molecule type" value="mRNA"/>
</dbReference>
<organism evidence="4">
    <name type="scientific">Pfiesteria piscicida</name>
    <name type="common">Phantom dinoflagellate</name>
    <dbReference type="NCBI Taxonomy" id="71001"/>
    <lineage>
        <taxon>Eukaryota</taxon>
        <taxon>Sar</taxon>
        <taxon>Alveolata</taxon>
        <taxon>Dinophyceae</taxon>
        <taxon>Peridiniales</taxon>
        <taxon>Pfiesteriaceae</taxon>
        <taxon>Pfiesteria</taxon>
    </lineage>
</organism>
<feature type="compositionally biased region" description="Basic residues" evidence="2">
    <location>
        <begin position="1"/>
        <end position="14"/>
    </location>
</feature>
<evidence type="ECO:0000256" key="1">
    <source>
        <dbReference type="PROSITE-ProRule" id="PRU00723"/>
    </source>
</evidence>
<dbReference type="AlphaFoldDB" id="E8Z6E6"/>
<protein>
    <submittedName>
        <fullName evidence="4">Zinc finger protein yth1-like</fullName>
    </submittedName>
</protein>
<dbReference type="Gene3D" id="4.10.1000.10">
    <property type="entry name" value="Zinc finger, CCCH-type"/>
    <property type="match status" value="1"/>
</dbReference>
<dbReference type="PROSITE" id="PS50103">
    <property type="entry name" value="ZF_C3H1"/>
    <property type="match status" value="1"/>
</dbReference>
<accession>E8Z6E6</accession>
<dbReference type="InterPro" id="IPR000571">
    <property type="entry name" value="Znf_CCCH"/>
</dbReference>
<sequence length="104" mass="10920">SESRGKGRGKKGRNRSQSQDSGKGRGKGGDPSENVCQAHLLGKCKAGDNCPKRHNPPCRFAGAKGGCRRGADCPFPHHQSSRTLTVSDQRGESPAAGSAAKHKK</sequence>
<name>E8Z6E6_PFIPI</name>
<evidence type="ECO:0000256" key="2">
    <source>
        <dbReference type="SAM" id="MobiDB-lite"/>
    </source>
</evidence>
<feature type="non-terminal residue" evidence="4">
    <location>
        <position position="104"/>
    </location>
</feature>
<reference evidence="4" key="1">
    <citation type="submission" date="2008-12" db="EMBL/GenBank/DDBJ databases">
        <authorList>
            <person name="Zhang H."/>
            <person name="Lin S."/>
        </authorList>
    </citation>
    <scope>NUCLEOTIDE SEQUENCE</scope>
    <source>
        <strain evidence="4">CCMP1831</strain>
    </source>
</reference>
<keyword evidence="1" id="KW-0863">Zinc-finger</keyword>
<reference evidence="4" key="2">
    <citation type="book" date="2010" name="PROCEEDINGS OF 13TH INTERNATIONAL CONFERENCE ON HARMFUL ALGAE" publisher="International Society For The Study of Harmful Algae" city="Hong Kong, China">
        <title>Dinoflagellate meta-transcriptomics enabled by spliced leader.</title>
        <editorList>
            <person name="Unknown A."/>
        </editorList>
        <authorList>
            <person name="Lin S."/>
            <person name="Zhang H."/>
        </authorList>
    </citation>
    <scope>NUCLEOTIDE SEQUENCE</scope>
    <source>
        <strain evidence="4">CCMP1831</strain>
    </source>
</reference>
<keyword evidence="1" id="KW-0862">Zinc</keyword>
<keyword evidence="1" id="KW-0479">Metal-binding</keyword>
<feature type="domain" description="C3H1-type" evidence="3">
    <location>
        <begin position="52"/>
        <end position="80"/>
    </location>
</feature>